<dbReference type="Gene3D" id="3.40.50.300">
    <property type="entry name" value="P-loop containing nucleotide triphosphate hydrolases"/>
    <property type="match status" value="1"/>
</dbReference>
<evidence type="ECO:0000313" key="1">
    <source>
        <dbReference type="EMBL" id="KAF6236955.1"/>
    </source>
</evidence>
<gene>
    <name evidence="1" type="ORF">HO173_004834</name>
</gene>
<accession>A0A8H6FY62</accession>
<evidence type="ECO:0000313" key="2">
    <source>
        <dbReference type="Proteomes" id="UP000578531"/>
    </source>
</evidence>
<name>A0A8H6FY62_9LECA</name>
<reference evidence="1 2" key="1">
    <citation type="journal article" date="2020" name="Genomics">
        <title>Complete, high-quality genomes from long-read metagenomic sequencing of two wolf lichen thalli reveals enigmatic genome architecture.</title>
        <authorList>
            <person name="McKenzie S.K."/>
            <person name="Walston R.F."/>
            <person name="Allen J.L."/>
        </authorList>
    </citation>
    <scope>NUCLEOTIDE SEQUENCE [LARGE SCALE GENOMIC DNA]</scope>
    <source>
        <strain evidence="1">WasteWater2</strain>
    </source>
</reference>
<dbReference type="EMBL" id="JACCJC010000016">
    <property type="protein sequence ID" value="KAF6236955.1"/>
    <property type="molecule type" value="Genomic_DNA"/>
</dbReference>
<dbReference type="RefSeq" id="XP_037166287.1">
    <property type="nucleotide sequence ID" value="XM_037306752.1"/>
</dbReference>
<protein>
    <recommendedName>
        <fullName evidence="3">Zona occludens toxin N-terminal domain-containing protein</fullName>
    </recommendedName>
</protein>
<dbReference type="InterPro" id="IPR027417">
    <property type="entry name" value="P-loop_NTPase"/>
</dbReference>
<dbReference type="GeneID" id="59286498"/>
<comment type="caution">
    <text evidence="1">The sequence shown here is derived from an EMBL/GenBank/DDBJ whole genome shotgun (WGS) entry which is preliminary data.</text>
</comment>
<evidence type="ECO:0008006" key="3">
    <source>
        <dbReference type="Google" id="ProtNLM"/>
    </source>
</evidence>
<keyword evidence="2" id="KW-1185">Reference proteome</keyword>
<organism evidence="1 2">
    <name type="scientific">Letharia columbiana</name>
    <dbReference type="NCBI Taxonomy" id="112416"/>
    <lineage>
        <taxon>Eukaryota</taxon>
        <taxon>Fungi</taxon>
        <taxon>Dikarya</taxon>
        <taxon>Ascomycota</taxon>
        <taxon>Pezizomycotina</taxon>
        <taxon>Lecanoromycetes</taxon>
        <taxon>OSLEUM clade</taxon>
        <taxon>Lecanoromycetidae</taxon>
        <taxon>Lecanorales</taxon>
        <taxon>Lecanorineae</taxon>
        <taxon>Parmeliaceae</taxon>
        <taxon>Letharia</taxon>
    </lineage>
</organism>
<dbReference type="SUPFAM" id="SSF52540">
    <property type="entry name" value="P-loop containing nucleoside triphosphate hydrolases"/>
    <property type="match status" value="1"/>
</dbReference>
<dbReference type="Proteomes" id="UP000578531">
    <property type="component" value="Unassembled WGS sequence"/>
</dbReference>
<dbReference type="AlphaFoldDB" id="A0A8H6FY62"/>
<dbReference type="OrthoDB" id="2316594at2759"/>
<sequence length="256" mass="28014">MLYTRLQLLESFMLQPGVSGSGSISEVRPDYANTKKGNAQRLEWQNKDDARQRAKIAKAGIWSFQPGSLTIVDLSCPFVDESAACAMFNICLALFLEDRQEAGRIVALDEAHKFMTGTDSSSVFTESLLSVIRQQRHLATRVIIATQEPTISPSLLDLTSMTIVHRFTSPAWLVALKSHLAAVSSEGEASKRQDILTQIVELGVGQALVFSPSAMLGVDDQDGNGSPRMQKLGTQYIKVRVRQRMTVDGGKSILAT</sequence>
<proteinExistence type="predicted"/>